<dbReference type="InterPro" id="IPR050987">
    <property type="entry name" value="AtrR-like"/>
</dbReference>
<dbReference type="Pfam" id="PF00172">
    <property type="entry name" value="Zn_clus"/>
    <property type="match status" value="1"/>
</dbReference>
<feature type="compositionally biased region" description="Low complexity" evidence="4">
    <location>
        <begin position="777"/>
        <end position="791"/>
    </location>
</feature>
<dbReference type="PANTHER" id="PTHR46910">
    <property type="entry name" value="TRANSCRIPTION FACTOR PDR1"/>
    <property type="match status" value="1"/>
</dbReference>
<feature type="compositionally biased region" description="Polar residues" evidence="4">
    <location>
        <begin position="715"/>
        <end position="724"/>
    </location>
</feature>
<dbReference type="CDD" id="cd00067">
    <property type="entry name" value="GAL4"/>
    <property type="match status" value="1"/>
</dbReference>
<gene>
    <name evidence="7" type="ORF">BDV95DRAFT_626283</name>
</gene>
<dbReference type="PANTHER" id="PTHR46910:SF4">
    <property type="entry name" value="ZN(2)-C6 FUNGAL-TYPE DOMAIN-CONTAINING PROTEIN"/>
    <property type="match status" value="1"/>
</dbReference>
<dbReference type="Pfam" id="PF04082">
    <property type="entry name" value="Fungal_trans"/>
    <property type="match status" value="1"/>
</dbReference>
<dbReference type="GO" id="GO:0006351">
    <property type="term" value="P:DNA-templated transcription"/>
    <property type="evidence" value="ECO:0007669"/>
    <property type="project" value="InterPro"/>
</dbReference>
<keyword evidence="8" id="KW-1185">Reference proteome</keyword>
<feature type="transmembrane region" description="Helical" evidence="5">
    <location>
        <begin position="603"/>
        <end position="620"/>
    </location>
</feature>
<dbReference type="InterPro" id="IPR001138">
    <property type="entry name" value="Zn2Cys6_DnaBD"/>
</dbReference>
<dbReference type="PROSITE" id="PS50048">
    <property type="entry name" value="ZN2_CY6_FUNGAL_2"/>
    <property type="match status" value="1"/>
</dbReference>
<dbReference type="PROSITE" id="PS00463">
    <property type="entry name" value="ZN2_CY6_FUNGAL_1"/>
    <property type="match status" value="1"/>
</dbReference>
<keyword evidence="2" id="KW-0539">Nucleus</keyword>
<evidence type="ECO:0000313" key="7">
    <source>
        <dbReference type="EMBL" id="KAF2875892.1"/>
    </source>
</evidence>
<dbReference type="SMART" id="SM00906">
    <property type="entry name" value="Fungal_trans"/>
    <property type="match status" value="1"/>
</dbReference>
<dbReference type="AlphaFoldDB" id="A0A7C8IFZ4"/>
<keyword evidence="5" id="KW-0472">Membrane</keyword>
<dbReference type="Gene3D" id="4.10.240.10">
    <property type="entry name" value="Zn(2)-C6 fungal-type DNA-binding domain"/>
    <property type="match status" value="1"/>
</dbReference>
<dbReference type="EMBL" id="JAADJZ010000004">
    <property type="protein sequence ID" value="KAF2875892.1"/>
    <property type="molecule type" value="Genomic_DNA"/>
</dbReference>
<keyword evidence="1" id="KW-0479">Metal-binding</keyword>
<accession>A0A7C8IFZ4</accession>
<dbReference type="GO" id="GO:0003677">
    <property type="term" value="F:DNA binding"/>
    <property type="evidence" value="ECO:0007669"/>
    <property type="project" value="InterPro"/>
</dbReference>
<proteinExistence type="predicted"/>
<dbReference type="OrthoDB" id="4456959at2759"/>
<evidence type="ECO:0000256" key="4">
    <source>
        <dbReference type="SAM" id="MobiDB-lite"/>
    </source>
</evidence>
<evidence type="ECO:0000259" key="6">
    <source>
        <dbReference type="PROSITE" id="PS50048"/>
    </source>
</evidence>
<dbReference type="InterPro" id="IPR007219">
    <property type="entry name" value="XnlR_reg_dom"/>
</dbReference>
<organism evidence="7 8">
    <name type="scientific">Massariosphaeria phaeospora</name>
    <dbReference type="NCBI Taxonomy" id="100035"/>
    <lineage>
        <taxon>Eukaryota</taxon>
        <taxon>Fungi</taxon>
        <taxon>Dikarya</taxon>
        <taxon>Ascomycota</taxon>
        <taxon>Pezizomycotina</taxon>
        <taxon>Dothideomycetes</taxon>
        <taxon>Pleosporomycetidae</taxon>
        <taxon>Pleosporales</taxon>
        <taxon>Pleosporales incertae sedis</taxon>
        <taxon>Massariosphaeria</taxon>
    </lineage>
</organism>
<feature type="compositionally biased region" description="Polar residues" evidence="4">
    <location>
        <begin position="800"/>
        <end position="813"/>
    </location>
</feature>
<feature type="compositionally biased region" description="Polar residues" evidence="4">
    <location>
        <begin position="747"/>
        <end position="775"/>
    </location>
</feature>
<evidence type="ECO:0000256" key="2">
    <source>
        <dbReference type="ARBA" id="ARBA00023242"/>
    </source>
</evidence>
<comment type="caution">
    <text evidence="7">The sequence shown here is derived from an EMBL/GenBank/DDBJ whole genome shotgun (WGS) entry which is preliminary data.</text>
</comment>
<name>A0A7C8IFZ4_9PLEO</name>
<dbReference type="Proteomes" id="UP000481861">
    <property type="component" value="Unassembled WGS sequence"/>
</dbReference>
<feature type="region of interest" description="Disordered" evidence="4">
    <location>
        <begin position="691"/>
        <end position="726"/>
    </location>
</feature>
<feature type="coiled-coil region" evidence="3">
    <location>
        <begin position="106"/>
        <end position="133"/>
    </location>
</feature>
<evidence type="ECO:0000256" key="3">
    <source>
        <dbReference type="SAM" id="Coils"/>
    </source>
</evidence>
<feature type="compositionally biased region" description="Polar residues" evidence="4">
    <location>
        <begin position="167"/>
        <end position="176"/>
    </location>
</feature>
<dbReference type="CDD" id="cd12148">
    <property type="entry name" value="fungal_TF_MHR"/>
    <property type="match status" value="1"/>
</dbReference>
<reference evidence="7 8" key="1">
    <citation type="submission" date="2020-01" db="EMBL/GenBank/DDBJ databases">
        <authorList>
            <consortium name="DOE Joint Genome Institute"/>
            <person name="Haridas S."/>
            <person name="Albert R."/>
            <person name="Binder M."/>
            <person name="Bloem J."/>
            <person name="Labutti K."/>
            <person name="Salamov A."/>
            <person name="Andreopoulos B."/>
            <person name="Baker S.E."/>
            <person name="Barry K."/>
            <person name="Bills G."/>
            <person name="Bluhm B.H."/>
            <person name="Cannon C."/>
            <person name="Castanera R."/>
            <person name="Culley D.E."/>
            <person name="Daum C."/>
            <person name="Ezra D."/>
            <person name="Gonzalez J.B."/>
            <person name="Henrissat B."/>
            <person name="Kuo A."/>
            <person name="Liang C."/>
            <person name="Lipzen A."/>
            <person name="Lutzoni F."/>
            <person name="Magnuson J."/>
            <person name="Mondo S."/>
            <person name="Nolan M."/>
            <person name="Ohm R."/>
            <person name="Pangilinan J."/>
            <person name="Park H.-J.H."/>
            <person name="Ramirez L."/>
            <person name="Alfaro M."/>
            <person name="Sun H."/>
            <person name="Tritt A."/>
            <person name="Yoshinaga Y."/>
            <person name="Zwiers L.-H.L."/>
            <person name="Turgeon B.G."/>
            <person name="Goodwin S.B."/>
            <person name="Spatafora J.W."/>
            <person name="Crous P.W."/>
            <person name="Grigoriev I.V."/>
        </authorList>
    </citation>
    <scope>NUCLEOTIDE SEQUENCE [LARGE SCALE GENOMIC DNA]</scope>
    <source>
        <strain evidence="7 8">CBS 611.86</strain>
    </source>
</reference>
<feature type="region of interest" description="Disordered" evidence="4">
    <location>
        <begin position="142"/>
        <end position="190"/>
    </location>
</feature>
<dbReference type="SUPFAM" id="SSF57701">
    <property type="entry name" value="Zn2/Cys6 DNA-binding domain"/>
    <property type="match status" value="1"/>
</dbReference>
<sequence>MGPKRPSDSTLPPDSKVPRVSKTEHSGPQSPLAPLAQQREPASDFSGSVRKRLVESKRTGQACDRCKVRKIRCDARPEGCLQCAQNRTPCKTTDRITGRATTRGHTEATEGENAFLRAQIAALQAQLKEVGVEPRAIANYNDYSTQGPPWSAGLGGDDSTWDDSPQRRTSTNTSPLSGYAPAQTLERTEHRSLPTFKQDNMGDNYLGVSSADSLLTHIKGTSLAVFGSEIDITDFVENEDDYDQSVFSYQHFLKVAWNDEEVQPMSLPPYQMLTEYATWYLRSMNPYTMLIDKPTMMQLIWRIGNEPNFVPSTAETVCVHMMLATLTYQISVRNGTDSMLEESHKHYRYSLSFFKDLLRSHTWEDVQAMTLICHHLRNFPKPGAAWLMCSTTFLLAIELGLHRSSKAWANSGKMDKLEIEMRKRVFWTLHALATNLSGKLGRPMPISVADIDVEFPEPINDCLPGEGTNLSPFRQCSYQVGIQISKYTVWSAELFRTIYAVRSSPDTYEVDLKKLEAGIRQWKEEIPPELQDPARASPDDYIIALYLEYWHQEFQLLLHHPAVCRSTKPEVINSNLDKCLESAQRMLYNCVEMTKRRSLDIPWINTVVYIAAIFTTLFIYDQRKDQMSATDVTKLKNDMDQWSDVMTHCGELLGSGDRLKIAINRIVEQSLSGINGSIVKRTATESLARAALQAPQEAQNAPPVYGNGNFHHEQYSNPTSTTADPTLAASSASYNSIAAVTTYSYSNDTPTSGHPRANSTFGQQPYGTSDDQSMPPSHAAALAAASSGATSQPSGDYGYPNSQAANSSLQPQYSSSGVSDWHSWSRTYMQQGAPSGEYMNTASTLMALGGREGSTQGQGQNATGGPVDASVMQTPGLSHYAWPSIQYALDANGHVAQQ</sequence>
<keyword evidence="5" id="KW-0812">Transmembrane</keyword>
<dbReference type="GO" id="GO:0000981">
    <property type="term" value="F:DNA-binding transcription factor activity, RNA polymerase II-specific"/>
    <property type="evidence" value="ECO:0007669"/>
    <property type="project" value="InterPro"/>
</dbReference>
<protein>
    <recommendedName>
        <fullName evidence="6">Zn(2)-C6 fungal-type domain-containing protein</fullName>
    </recommendedName>
</protein>
<dbReference type="InterPro" id="IPR036864">
    <property type="entry name" value="Zn2-C6_fun-type_DNA-bd_sf"/>
</dbReference>
<keyword evidence="3" id="KW-0175">Coiled coil</keyword>
<feature type="domain" description="Zn(2)-C6 fungal-type" evidence="6">
    <location>
        <begin position="62"/>
        <end position="92"/>
    </location>
</feature>
<evidence type="ECO:0000256" key="5">
    <source>
        <dbReference type="SAM" id="Phobius"/>
    </source>
</evidence>
<keyword evidence="5" id="KW-1133">Transmembrane helix</keyword>
<dbReference type="GO" id="GO:0008270">
    <property type="term" value="F:zinc ion binding"/>
    <property type="evidence" value="ECO:0007669"/>
    <property type="project" value="InterPro"/>
</dbReference>
<feature type="region of interest" description="Disordered" evidence="4">
    <location>
        <begin position="747"/>
        <end position="816"/>
    </location>
</feature>
<evidence type="ECO:0000313" key="8">
    <source>
        <dbReference type="Proteomes" id="UP000481861"/>
    </source>
</evidence>
<evidence type="ECO:0000256" key="1">
    <source>
        <dbReference type="ARBA" id="ARBA00022723"/>
    </source>
</evidence>
<dbReference type="SMART" id="SM00066">
    <property type="entry name" value="GAL4"/>
    <property type="match status" value="1"/>
</dbReference>
<feature type="region of interest" description="Disordered" evidence="4">
    <location>
        <begin position="1"/>
        <end position="54"/>
    </location>
</feature>